<sequence>MIFLGLAGIIYYSWLVIILFIAMILGYEGNKAISISGIVVGIIFTILLIYTWAFSYVAKSNDQFILKLPYRTKKKVNQPTLRAQWRIFQIYQLKGEVQNYSILVISRKKS</sequence>
<dbReference type="Proteomes" id="UP001141961">
    <property type="component" value="Unassembled WGS sequence"/>
</dbReference>
<evidence type="ECO:0000256" key="1">
    <source>
        <dbReference type="SAM" id="Phobius"/>
    </source>
</evidence>
<comment type="caution">
    <text evidence="2">The sequence shown here is derived from an EMBL/GenBank/DDBJ whole genome shotgun (WGS) entry which is preliminary data.</text>
</comment>
<organism evidence="2 3">
    <name type="scientific">Lactobacillus amylovorus</name>
    <dbReference type="NCBI Taxonomy" id="1604"/>
    <lineage>
        <taxon>Bacteria</taxon>
        <taxon>Bacillati</taxon>
        <taxon>Bacillota</taxon>
        <taxon>Bacilli</taxon>
        <taxon>Lactobacillales</taxon>
        <taxon>Lactobacillaceae</taxon>
        <taxon>Lactobacillus</taxon>
    </lineage>
</organism>
<keyword evidence="1" id="KW-1133">Transmembrane helix</keyword>
<reference evidence="2" key="1">
    <citation type="journal article" date="2022" name="Microorganisms">
        <title>Antibiotic Susceptibility, Resistance Gene Determinants and Corresponding Genomic Regions in Lactobacillus amylovorus Isolates Derived from Wild Boars and Domestic Pigs.</title>
        <authorList>
            <person name="Moravkova M."/>
            <person name="Kostovova I."/>
            <person name="Kavanova K."/>
            <person name="Pechar R."/>
            <person name="Stanek S."/>
            <person name="Brychta A."/>
            <person name="Zeman M."/>
            <person name="Kubasova T."/>
        </authorList>
    </citation>
    <scope>NUCLEOTIDE SEQUENCE</scope>
    <source>
        <strain evidence="2">M597B</strain>
    </source>
</reference>
<name>A0AAW6B8H4_LACAM</name>
<feature type="transmembrane region" description="Helical" evidence="1">
    <location>
        <begin position="9"/>
        <end position="27"/>
    </location>
</feature>
<protein>
    <submittedName>
        <fullName evidence="2">EbsA family protein</fullName>
    </submittedName>
</protein>
<dbReference type="EMBL" id="JAOTHD010000006">
    <property type="protein sequence ID" value="MDB6246302.1"/>
    <property type="molecule type" value="Genomic_DNA"/>
</dbReference>
<dbReference type="AlphaFoldDB" id="A0AAW6B8H4"/>
<keyword evidence="1" id="KW-0812">Transmembrane</keyword>
<gene>
    <name evidence="2" type="ORF">ODV14_02895</name>
</gene>
<evidence type="ECO:0000313" key="2">
    <source>
        <dbReference type="EMBL" id="MDB6246302.1"/>
    </source>
</evidence>
<accession>A0AAW6B8H4</accession>
<proteinExistence type="predicted"/>
<keyword evidence="1" id="KW-0472">Membrane</keyword>
<reference evidence="2" key="2">
    <citation type="submission" date="2022-10" db="EMBL/GenBank/DDBJ databases">
        <authorList>
            <person name="Kostovova I."/>
            <person name="Moravkova M."/>
            <person name="Pechar R."/>
        </authorList>
    </citation>
    <scope>NUCLEOTIDE SEQUENCE</scope>
    <source>
        <strain evidence="2">M597B</strain>
    </source>
</reference>
<evidence type="ECO:0000313" key="3">
    <source>
        <dbReference type="Proteomes" id="UP001141961"/>
    </source>
</evidence>
<dbReference type="Pfam" id="PF17255">
    <property type="entry name" value="EbsA"/>
    <property type="match status" value="1"/>
</dbReference>
<dbReference type="InterPro" id="IPR020215">
    <property type="entry name" value="EbsA-like"/>
</dbReference>
<feature type="transmembrane region" description="Helical" evidence="1">
    <location>
        <begin position="33"/>
        <end position="58"/>
    </location>
</feature>